<organism evidence="12 13">
    <name type="scientific">Pseudonocardia zijingensis</name>
    <dbReference type="NCBI Taxonomy" id="153376"/>
    <lineage>
        <taxon>Bacteria</taxon>
        <taxon>Bacillati</taxon>
        <taxon>Actinomycetota</taxon>
        <taxon>Actinomycetes</taxon>
        <taxon>Pseudonocardiales</taxon>
        <taxon>Pseudonocardiaceae</taxon>
        <taxon>Pseudonocardia</taxon>
    </lineage>
</organism>
<evidence type="ECO:0000256" key="5">
    <source>
        <dbReference type="ARBA" id="ARBA00022692"/>
    </source>
</evidence>
<evidence type="ECO:0000256" key="9">
    <source>
        <dbReference type="SAM" id="MobiDB-lite"/>
    </source>
</evidence>
<feature type="transmembrane region" description="Helical" evidence="10">
    <location>
        <begin position="100"/>
        <end position="121"/>
    </location>
</feature>
<feature type="transmembrane region" description="Helical" evidence="10">
    <location>
        <begin position="127"/>
        <end position="155"/>
    </location>
</feature>
<feature type="transmembrane region" description="Helical" evidence="10">
    <location>
        <begin position="200"/>
        <end position="219"/>
    </location>
</feature>
<evidence type="ECO:0000256" key="1">
    <source>
        <dbReference type="ARBA" id="ARBA00004651"/>
    </source>
</evidence>
<protein>
    <submittedName>
        <fullName evidence="12">MFS transporter</fullName>
    </submittedName>
</protein>
<comment type="caution">
    <text evidence="12">The sequence shown here is derived from an EMBL/GenBank/DDBJ whole genome shotgun (WGS) entry which is preliminary data.</text>
</comment>
<dbReference type="SUPFAM" id="SSF103473">
    <property type="entry name" value="MFS general substrate transporter"/>
    <property type="match status" value="1"/>
</dbReference>
<dbReference type="EMBL" id="BAAAHP010000003">
    <property type="protein sequence ID" value="GAA0919334.1"/>
    <property type="molecule type" value="Genomic_DNA"/>
</dbReference>
<keyword evidence="3" id="KW-0813">Transport</keyword>
<feature type="transmembrane region" description="Helical" evidence="10">
    <location>
        <begin position="412"/>
        <end position="432"/>
    </location>
</feature>
<feature type="region of interest" description="Disordered" evidence="9">
    <location>
        <begin position="1"/>
        <end position="21"/>
    </location>
</feature>
<comment type="subcellular location">
    <subcellularLocation>
        <location evidence="1">Cell membrane</location>
        <topology evidence="1">Multi-pass membrane protein</topology>
    </subcellularLocation>
</comment>
<evidence type="ECO:0000313" key="12">
    <source>
        <dbReference type="EMBL" id="GAA0919334.1"/>
    </source>
</evidence>
<keyword evidence="4" id="KW-1003">Cell membrane</keyword>
<evidence type="ECO:0000256" key="8">
    <source>
        <dbReference type="ARBA" id="ARBA00023136"/>
    </source>
</evidence>
<evidence type="ECO:0000256" key="2">
    <source>
        <dbReference type="ARBA" id="ARBA00008240"/>
    </source>
</evidence>
<dbReference type="InterPro" id="IPR005829">
    <property type="entry name" value="Sugar_transporter_CS"/>
</dbReference>
<dbReference type="InterPro" id="IPR011701">
    <property type="entry name" value="MFS"/>
</dbReference>
<reference evidence="12 13" key="1">
    <citation type="journal article" date="2019" name="Int. J. Syst. Evol. Microbiol.">
        <title>The Global Catalogue of Microorganisms (GCM) 10K type strain sequencing project: providing services to taxonomists for standard genome sequencing and annotation.</title>
        <authorList>
            <consortium name="The Broad Institute Genomics Platform"/>
            <consortium name="The Broad Institute Genome Sequencing Center for Infectious Disease"/>
            <person name="Wu L."/>
            <person name="Ma J."/>
        </authorList>
    </citation>
    <scope>NUCLEOTIDE SEQUENCE [LARGE SCALE GENOMIC DNA]</scope>
    <source>
        <strain evidence="12 13">JCM 11117</strain>
    </source>
</reference>
<feature type="transmembrane region" description="Helical" evidence="10">
    <location>
        <begin position="254"/>
        <end position="275"/>
    </location>
</feature>
<proteinExistence type="inferred from homology"/>
<dbReference type="PANTHER" id="PTHR43528:SF1">
    <property type="entry name" value="ALPHA-KETOGLUTARATE PERMEASE"/>
    <property type="match status" value="1"/>
</dbReference>
<keyword evidence="5 10" id="KW-0812">Transmembrane</keyword>
<name>A0ABN1NY68_9PSEU</name>
<accession>A0ABN1NY68</accession>
<evidence type="ECO:0000259" key="11">
    <source>
        <dbReference type="PROSITE" id="PS50850"/>
    </source>
</evidence>
<gene>
    <name evidence="12" type="ORF">GCM10009559_01370</name>
</gene>
<evidence type="ECO:0000313" key="13">
    <source>
        <dbReference type="Proteomes" id="UP001499967"/>
    </source>
</evidence>
<keyword evidence="13" id="KW-1185">Reference proteome</keyword>
<evidence type="ECO:0000256" key="10">
    <source>
        <dbReference type="SAM" id="Phobius"/>
    </source>
</evidence>
<feature type="transmembrane region" description="Helical" evidence="10">
    <location>
        <begin position="344"/>
        <end position="363"/>
    </location>
</feature>
<dbReference type="InterPro" id="IPR036259">
    <property type="entry name" value="MFS_trans_sf"/>
</dbReference>
<dbReference type="RefSeq" id="WP_343937671.1">
    <property type="nucleotide sequence ID" value="NZ_BAAAHP010000003.1"/>
</dbReference>
<dbReference type="PANTHER" id="PTHR43528">
    <property type="entry name" value="ALPHA-KETOGLUTARATE PERMEASE"/>
    <property type="match status" value="1"/>
</dbReference>
<feature type="transmembrane region" description="Helical" evidence="10">
    <location>
        <begin position="384"/>
        <end position="406"/>
    </location>
</feature>
<dbReference type="Gene3D" id="1.20.1250.20">
    <property type="entry name" value="MFS general substrate transporter like domains"/>
    <property type="match status" value="2"/>
</dbReference>
<evidence type="ECO:0000256" key="4">
    <source>
        <dbReference type="ARBA" id="ARBA00022475"/>
    </source>
</evidence>
<dbReference type="Pfam" id="PF07690">
    <property type="entry name" value="MFS_1"/>
    <property type="match status" value="1"/>
</dbReference>
<feature type="transmembrane region" description="Helical" evidence="10">
    <location>
        <begin position="320"/>
        <end position="338"/>
    </location>
</feature>
<evidence type="ECO:0000256" key="7">
    <source>
        <dbReference type="ARBA" id="ARBA00022989"/>
    </source>
</evidence>
<dbReference type="PROSITE" id="PS50850">
    <property type="entry name" value="MFS"/>
    <property type="match status" value="1"/>
</dbReference>
<dbReference type="CDD" id="cd17369">
    <property type="entry name" value="MFS_ShiA_like"/>
    <property type="match status" value="1"/>
</dbReference>
<dbReference type="PROSITE" id="PS00217">
    <property type="entry name" value="SUGAR_TRANSPORT_2"/>
    <property type="match status" value="1"/>
</dbReference>
<keyword evidence="8 10" id="KW-0472">Membrane</keyword>
<comment type="similarity">
    <text evidence="2">Belongs to the major facilitator superfamily. Metabolite:H+ Symporter (MHS) family (TC 2.A.1.6) family.</text>
</comment>
<keyword evidence="6" id="KW-0769">Symport</keyword>
<dbReference type="PROSITE" id="PS00216">
    <property type="entry name" value="SUGAR_TRANSPORT_1"/>
    <property type="match status" value="1"/>
</dbReference>
<dbReference type="Proteomes" id="UP001499967">
    <property type="component" value="Unassembled WGS sequence"/>
</dbReference>
<evidence type="ECO:0000256" key="6">
    <source>
        <dbReference type="ARBA" id="ARBA00022847"/>
    </source>
</evidence>
<feature type="transmembrane region" description="Helical" evidence="10">
    <location>
        <begin position="287"/>
        <end position="308"/>
    </location>
</feature>
<feature type="transmembrane region" description="Helical" evidence="10">
    <location>
        <begin position="167"/>
        <end position="188"/>
    </location>
</feature>
<keyword evidence="7 10" id="KW-1133">Transmembrane helix</keyword>
<feature type="domain" description="Major facilitator superfamily (MFS) profile" evidence="11">
    <location>
        <begin position="28"/>
        <end position="436"/>
    </location>
</feature>
<dbReference type="InterPro" id="IPR020846">
    <property type="entry name" value="MFS_dom"/>
</dbReference>
<evidence type="ECO:0000256" key="3">
    <source>
        <dbReference type="ARBA" id="ARBA00022448"/>
    </source>
</evidence>
<sequence>MTTIDSNEAVDRPHSAPPTPARAARRRAIVAGAIGNAVEWYDFAIYGMLAAVFAGLFFPSGDETAQLLAAFALFGVGFVMRPLGAVVFGHFGDRVGRRNALAAAVVLMSVATLGIGLLPTYPQVGMLAPALLCLARLLQGFSAGGEWGGGISFLVEYAPPGRRGFYGSWQQVSVACGFLAGSAVSALVSSVLTPEDLASWGWRVPFLVGGVLGAVGLYLRLRLEETPAFESAREAGRATRSPLREVLASCRPQIAVGFLFPAAWNAGYYVILTYMPTFIATSLGYPVSQALLASMVCLGTFAVLLPFLGALSDRVGRRPLLLAATTGFVVLSYPLFLLMRDGGYTGVLVAQVALATVVAVFSAPGPAAMAEMFPTTVRYSGLSLGYNFSSVVFGGTAPFIATGLIATAGSPLAPAFYVMALALITLGVILRMPETAHRSLR</sequence>
<dbReference type="InterPro" id="IPR051084">
    <property type="entry name" value="H+-coupled_symporters"/>
</dbReference>
<feature type="transmembrane region" description="Helical" evidence="10">
    <location>
        <begin position="67"/>
        <end position="88"/>
    </location>
</feature>